<dbReference type="InterPro" id="IPR029028">
    <property type="entry name" value="Alpha/beta_knot_MTases"/>
</dbReference>
<dbReference type="EMBL" id="JAFJZO010000016">
    <property type="protein sequence ID" value="KAG5508846.1"/>
    <property type="molecule type" value="Genomic_DNA"/>
</dbReference>
<dbReference type="GeneID" id="94291389"/>
<dbReference type="PANTHER" id="PTHR12636">
    <property type="entry name" value="NEP1/MRA1"/>
    <property type="match status" value="1"/>
</dbReference>
<protein>
    <submittedName>
        <fullName evidence="5">Uncharacterized protein</fullName>
    </submittedName>
</protein>
<dbReference type="PANTHER" id="PTHR12636:SF11">
    <property type="entry name" value="EMG1_NEP1 METHYLTRANSFERASE"/>
    <property type="match status" value="1"/>
</dbReference>
<proteinExistence type="inferred from homology"/>
<dbReference type="Pfam" id="PF03587">
    <property type="entry name" value="EMG1"/>
    <property type="match status" value="1"/>
</dbReference>
<dbReference type="KEGG" id="phet:94291389"/>
<dbReference type="GO" id="GO:0070037">
    <property type="term" value="F:rRNA (pseudouridine) methyltransferase activity"/>
    <property type="evidence" value="ECO:0007669"/>
    <property type="project" value="InterPro"/>
</dbReference>
<dbReference type="SUPFAM" id="SSF75217">
    <property type="entry name" value="alpha/beta knot"/>
    <property type="match status" value="1"/>
</dbReference>
<reference evidence="5 6" key="1">
    <citation type="submission" date="2021-02" db="EMBL/GenBank/DDBJ databases">
        <title>Porcisia hertigi Genome sequencing and assembly.</title>
        <authorList>
            <person name="Almutairi H."/>
            <person name="Gatherer D."/>
        </authorList>
    </citation>
    <scope>NUCLEOTIDE SEQUENCE [LARGE SCALE GENOMIC DNA]</scope>
    <source>
        <strain evidence="5 6">C119</strain>
    </source>
</reference>
<organism evidence="5 6">
    <name type="scientific">Porcisia hertigi</name>
    <dbReference type="NCBI Taxonomy" id="2761500"/>
    <lineage>
        <taxon>Eukaryota</taxon>
        <taxon>Discoba</taxon>
        <taxon>Euglenozoa</taxon>
        <taxon>Kinetoplastea</taxon>
        <taxon>Metakinetoplastina</taxon>
        <taxon>Trypanosomatida</taxon>
        <taxon>Trypanosomatidae</taxon>
        <taxon>Leishmaniinae</taxon>
        <taxon>Porcisia</taxon>
    </lineage>
</organism>
<dbReference type="GO" id="GO:0032040">
    <property type="term" value="C:small-subunit processome"/>
    <property type="evidence" value="ECO:0007669"/>
    <property type="project" value="TreeGrafter"/>
</dbReference>
<dbReference type="OrthoDB" id="269804at2759"/>
<evidence type="ECO:0000313" key="5">
    <source>
        <dbReference type="EMBL" id="KAG5508846.1"/>
    </source>
</evidence>
<evidence type="ECO:0000313" key="6">
    <source>
        <dbReference type="Proteomes" id="UP000674318"/>
    </source>
</evidence>
<dbReference type="InterPro" id="IPR029026">
    <property type="entry name" value="tRNA_m1G_MTases_N"/>
</dbReference>
<dbReference type="GO" id="GO:0070475">
    <property type="term" value="P:rRNA base methylation"/>
    <property type="evidence" value="ECO:0007669"/>
    <property type="project" value="InterPro"/>
</dbReference>
<dbReference type="CDD" id="cd18088">
    <property type="entry name" value="Nep1-like"/>
    <property type="match status" value="1"/>
</dbReference>
<dbReference type="RefSeq" id="XP_067758314.1">
    <property type="nucleotide sequence ID" value="XM_067901312.1"/>
</dbReference>
<dbReference type="Proteomes" id="UP000674318">
    <property type="component" value="Unassembled WGS sequence"/>
</dbReference>
<dbReference type="InterPro" id="IPR005304">
    <property type="entry name" value="Rbsml_bgen_MeTrfase_EMG1/NEP1"/>
</dbReference>
<evidence type="ECO:0000256" key="4">
    <source>
        <dbReference type="ARBA" id="ARBA00022884"/>
    </source>
</evidence>
<sequence length="286" mass="32418">MEYAQKSARLPRSAEEKERWKRVIVILEHCPLQTIHTDHGFELLSDRHRAYHARHNQDPADWRPDVVHQCLLHLQDSALNRAGMLEVFIRTKKQVCIAVDPRLRVPRNVRLFEKMMVSVLFKLKVRASTGYLSLLRVVGNPITDHIPAGTRLYRVEKDGDYVDPFEFCATCGYAADVLEQRSDQNIRLARRRLTSSTSGTLEDTTAEAGSGVFAGLQRKAAERRQFQPFAFIIGGMSRGDVSVDYARPGEVSSIRLGDRGMSAAAVISLLLHGFEEEWLREDNEAC</sequence>
<dbReference type="Gene3D" id="3.40.1280.10">
    <property type="match status" value="1"/>
</dbReference>
<accession>A0A836ICL7</accession>
<gene>
    <name evidence="5" type="ORF">JKF63_05349</name>
</gene>
<keyword evidence="4" id="KW-0694">RNA-binding</keyword>
<keyword evidence="2" id="KW-0690">Ribosome biogenesis</keyword>
<comment type="similarity">
    <text evidence="1">Belongs to the class IV-like SAM-binding methyltransferase superfamily. RNA methyltransferase NEP1 family.</text>
</comment>
<keyword evidence="3" id="KW-0699">rRNA-binding</keyword>
<name>A0A836ICL7_9TRYP</name>
<dbReference type="AlphaFoldDB" id="A0A836ICL7"/>
<dbReference type="GO" id="GO:0019843">
    <property type="term" value="F:rRNA binding"/>
    <property type="evidence" value="ECO:0007669"/>
    <property type="project" value="UniProtKB-KW"/>
</dbReference>
<evidence type="ECO:0000256" key="3">
    <source>
        <dbReference type="ARBA" id="ARBA00022730"/>
    </source>
</evidence>
<evidence type="ECO:0000256" key="1">
    <source>
        <dbReference type="ARBA" id="ARBA00008115"/>
    </source>
</evidence>
<evidence type="ECO:0000256" key="2">
    <source>
        <dbReference type="ARBA" id="ARBA00022517"/>
    </source>
</evidence>
<keyword evidence="6" id="KW-1185">Reference proteome</keyword>
<comment type="caution">
    <text evidence="5">The sequence shown here is derived from an EMBL/GenBank/DDBJ whole genome shotgun (WGS) entry which is preliminary data.</text>
</comment>